<dbReference type="PANTHER" id="PTHR33021:SF9">
    <property type="entry name" value="PUTATIVE, EXPRESSED-RELATED"/>
    <property type="match status" value="1"/>
</dbReference>
<feature type="domain" description="Phytocyanin" evidence="2">
    <location>
        <begin position="30"/>
        <end position="127"/>
    </location>
</feature>
<feature type="signal peptide" evidence="1">
    <location>
        <begin position="1"/>
        <end position="29"/>
    </location>
</feature>
<dbReference type="InterPro" id="IPR008972">
    <property type="entry name" value="Cupredoxin"/>
</dbReference>
<keyword evidence="1" id="KW-0732">Signal</keyword>
<feature type="chain" id="PRO_5015620215" evidence="1">
    <location>
        <begin position="30"/>
        <end position="127"/>
    </location>
</feature>
<dbReference type="AlphaFoldDB" id="A0A2U1P888"/>
<evidence type="ECO:0000256" key="1">
    <source>
        <dbReference type="SAM" id="SignalP"/>
    </source>
</evidence>
<evidence type="ECO:0000313" key="3">
    <source>
        <dbReference type="EMBL" id="PWA81930.1"/>
    </source>
</evidence>
<dbReference type="PANTHER" id="PTHR33021">
    <property type="entry name" value="BLUE COPPER PROTEIN"/>
    <property type="match status" value="1"/>
</dbReference>
<gene>
    <name evidence="3" type="ORF">CTI12_AA183730</name>
</gene>
<dbReference type="STRING" id="35608.A0A2U1P888"/>
<name>A0A2U1P888_ARTAN</name>
<dbReference type="GO" id="GO:0009055">
    <property type="term" value="F:electron transfer activity"/>
    <property type="evidence" value="ECO:0007669"/>
    <property type="project" value="InterPro"/>
</dbReference>
<dbReference type="InterPro" id="IPR039391">
    <property type="entry name" value="Phytocyanin-like"/>
</dbReference>
<proteinExistence type="predicted"/>
<organism evidence="3 4">
    <name type="scientific">Artemisia annua</name>
    <name type="common">Sweet wormwood</name>
    <dbReference type="NCBI Taxonomy" id="35608"/>
    <lineage>
        <taxon>Eukaryota</taxon>
        <taxon>Viridiplantae</taxon>
        <taxon>Streptophyta</taxon>
        <taxon>Embryophyta</taxon>
        <taxon>Tracheophyta</taxon>
        <taxon>Spermatophyta</taxon>
        <taxon>Magnoliopsida</taxon>
        <taxon>eudicotyledons</taxon>
        <taxon>Gunneridae</taxon>
        <taxon>Pentapetalae</taxon>
        <taxon>asterids</taxon>
        <taxon>campanulids</taxon>
        <taxon>Asterales</taxon>
        <taxon>Asteraceae</taxon>
        <taxon>Asteroideae</taxon>
        <taxon>Anthemideae</taxon>
        <taxon>Artemisiinae</taxon>
        <taxon>Artemisia</taxon>
    </lineage>
</organism>
<dbReference type="PROSITE" id="PS51485">
    <property type="entry name" value="PHYTOCYANIN"/>
    <property type="match status" value="1"/>
</dbReference>
<dbReference type="InterPro" id="IPR003245">
    <property type="entry name" value="Phytocyanin_dom"/>
</dbReference>
<dbReference type="Gene3D" id="2.60.40.420">
    <property type="entry name" value="Cupredoxins - blue copper proteins"/>
    <property type="match status" value="1"/>
</dbReference>
<dbReference type="Proteomes" id="UP000245207">
    <property type="component" value="Unassembled WGS sequence"/>
</dbReference>
<sequence length="127" mass="14216">MARGRGNAMMAATLFYLVVVAFQSELAHARIYTIGDADGWTTGVQTWPRDKRFNAGDILVFKYPKGVHNVATVNQIGLFHCSVIPKNAPVYTSGNEHITLVRGYNNFICSIADHCNRFELLMTFYVV</sequence>
<dbReference type="GO" id="GO:0005886">
    <property type="term" value="C:plasma membrane"/>
    <property type="evidence" value="ECO:0007669"/>
    <property type="project" value="TreeGrafter"/>
</dbReference>
<dbReference type="OrthoDB" id="1921208at2759"/>
<keyword evidence="4" id="KW-1185">Reference proteome</keyword>
<protein>
    <submittedName>
        <fullName evidence="3">Cupredoxin</fullName>
    </submittedName>
</protein>
<dbReference type="EMBL" id="PKPP01001531">
    <property type="protein sequence ID" value="PWA81930.1"/>
    <property type="molecule type" value="Genomic_DNA"/>
</dbReference>
<accession>A0A2U1P888</accession>
<evidence type="ECO:0000259" key="2">
    <source>
        <dbReference type="PROSITE" id="PS51485"/>
    </source>
</evidence>
<comment type="caution">
    <text evidence="3">The sequence shown here is derived from an EMBL/GenBank/DDBJ whole genome shotgun (WGS) entry which is preliminary data.</text>
</comment>
<dbReference type="Pfam" id="PF02298">
    <property type="entry name" value="Cu_bind_like"/>
    <property type="match status" value="1"/>
</dbReference>
<dbReference type="SUPFAM" id="SSF49503">
    <property type="entry name" value="Cupredoxins"/>
    <property type="match status" value="1"/>
</dbReference>
<evidence type="ECO:0000313" key="4">
    <source>
        <dbReference type="Proteomes" id="UP000245207"/>
    </source>
</evidence>
<reference evidence="3 4" key="1">
    <citation type="journal article" date="2018" name="Mol. Plant">
        <title>The genome of Artemisia annua provides insight into the evolution of Asteraceae family and artemisinin biosynthesis.</title>
        <authorList>
            <person name="Shen Q."/>
            <person name="Zhang L."/>
            <person name="Liao Z."/>
            <person name="Wang S."/>
            <person name="Yan T."/>
            <person name="Shi P."/>
            <person name="Liu M."/>
            <person name="Fu X."/>
            <person name="Pan Q."/>
            <person name="Wang Y."/>
            <person name="Lv Z."/>
            <person name="Lu X."/>
            <person name="Zhang F."/>
            <person name="Jiang W."/>
            <person name="Ma Y."/>
            <person name="Chen M."/>
            <person name="Hao X."/>
            <person name="Li L."/>
            <person name="Tang Y."/>
            <person name="Lv G."/>
            <person name="Zhou Y."/>
            <person name="Sun X."/>
            <person name="Brodelius P.E."/>
            <person name="Rose J.K.C."/>
            <person name="Tang K."/>
        </authorList>
    </citation>
    <scope>NUCLEOTIDE SEQUENCE [LARGE SCALE GENOMIC DNA]</scope>
    <source>
        <strain evidence="4">cv. Huhao1</strain>
        <tissue evidence="3">Leaf</tissue>
    </source>
</reference>